<dbReference type="NCBIfam" id="TIGR01461">
    <property type="entry name" value="greB"/>
    <property type="match status" value="1"/>
</dbReference>
<keyword evidence="1 4" id="KW-0805">Transcription regulation</keyword>
<sequence>MLQSIFNSRLSIHLIIRHSIYPVGIITRYKLCATTDSQKVELTMKTPLITREGYEKLKQEMDYLWRQERPEVTKKVTWAASLGDRSENADYQYNKKRLREIDRRVRYLTKCLEQLKIVDYSPQQEGKVFFGAWVEIENDEGDIKRFRIVGYDEIFGRKDYISIDSPMARALLKKRGWRSGHRQHAGGRSQLVCQRDRIR</sequence>
<dbReference type="Gene3D" id="3.10.50.30">
    <property type="entry name" value="Transcription elongation factor, GreA/GreB, C-terminal domain"/>
    <property type="match status" value="1"/>
</dbReference>
<comment type="function">
    <text evidence="4">Necessary for efficient RNA polymerase transcription elongation past template-encoded arresting sites. The arresting sites in DNA have the property of trapping a certain fraction of elongating RNA polymerases that pass through, resulting in locked ternary complexes. Cleavage of the nascent transcript by cleavage factors such as GreA or GreB allows the resumption of elongation from the new 3'terminus. GreB releases sequences of up to 9 nucleotides in length.</text>
</comment>
<dbReference type="SUPFAM" id="SSF54534">
    <property type="entry name" value="FKBP-like"/>
    <property type="match status" value="1"/>
</dbReference>
<comment type="similarity">
    <text evidence="4">Belongs to the GreA/GreB family. GreB subfamily.</text>
</comment>
<dbReference type="GO" id="GO:0070063">
    <property type="term" value="F:RNA polymerase binding"/>
    <property type="evidence" value="ECO:0007669"/>
    <property type="project" value="InterPro"/>
</dbReference>
<dbReference type="HAMAP" id="MF_00105">
    <property type="entry name" value="GreA_GreB"/>
    <property type="match status" value="1"/>
</dbReference>
<feature type="domain" description="Transcription elongation factor GreA/GreB N-terminal" evidence="6">
    <location>
        <begin position="48"/>
        <end position="117"/>
    </location>
</feature>
<dbReference type="InterPro" id="IPR036953">
    <property type="entry name" value="GreA/GreB_C_sf"/>
</dbReference>
<keyword evidence="3 4" id="KW-0804">Transcription</keyword>
<dbReference type="Pfam" id="PF01272">
    <property type="entry name" value="GreA_GreB"/>
    <property type="match status" value="1"/>
</dbReference>
<reference evidence="7 8" key="1">
    <citation type="submission" date="2018-06" db="EMBL/GenBank/DDBJ databases">
        <authorList>
            <consortium name="Pathogen Informatics"/>
            <person name="Doyle S."/>
        </authorList>
    </citation>
    <scope>NUCLEOTIDE SEQUENCE [LARGE SCALE GENOMIC DNA]</scope>
    <source>
        <strain evidence="7 8">NCTC5047</strain>
    </source>
</reference>
<organism evidence="7 8">
    <name type="scientific">Klebsiella pneumoniae</name>
    <dbReference type="NCBI Taxonomy" id="573"/>
    <lineage>
        <taxon>Bacteria</taxon>
        <taxon>Pseudomonadati</taxon>
        <taxon>Pseudomonadota</taxon>
        <taxon>Gammaproteobacteria</taxon>
        <taxon>Enterobacterales</taxon>
        <taxon>Enterobacteriaceae</taxon>
        <taxon>Klebsiella/Raoultella group</taxon>
        <taxon>Klebsiella</taxon>
        <taxon>Klebsiella pneumoniae complex</taxon>
    </lineage>
</organism>
<dbReference type="PANTHER" id="PTHR30437:SF6">
    <property type="entry name" value="TRANSCRIPTION ELONGATION FACTOR GREB"/>
    <property type="match status" value="1"/>
</dbReference>
<accession>A0A377XP03</accession>
<evidence type="ECO:0000256" key="2">
    <source>
        <dbReference type="ARBA" id="ARBA00023125"/>
    </source>
</evidence>
<dbReference type="InterPro" id="IPR006358">
    <property type="entry name" value="Tscrpt_elong_fac_GreB"/>
</dbReference>
<evidence type="ECO:0000256" key="3">
    <source>
        <dbReference type="ARBA" id="ARBA00023163"/>
    </source>
</evidence>
<dbReference type="GO" id="GO:0032784">
    <property type="term" value="P:regulation of DNA-templated transcription elongation"/>
    <property type="evidence" value="ECO:0007669"/>
    <property type="project" value="UniProtKB-UniRule"/>
</dbReference>
<dbReference type="Gene3D" id="1.10.287.180">
    <property type="entry name" value="Transcription elongation factor, GreA/GreB, N-terminal domain"/>
    <property type="match status" value="1"/>
</dbReference>
<dbReference type="InterPro" id="IPR028624">
    <property type="entry name" value="Tscrpt_elong_fac_GreA/B"/>
</dbReference>
<evidence type="ECO:0000256" key="1">
    <source>
        <dbReference type="ARBA" id="ARBA00023015"/>
    </source>
</evidence>
<feature type="domain" description="Transcription elongation factor GreA/GreB C-terminal" evidence="5">
    <location>
        <begin position="124"/>
        <end position="175"/>
    </location>
</feature>
<keyword evidence="7" id="KW-0648">Protein biosynthesis</keyword>
<dbReference type="GO" id="GO:0006354">
    <property type="term" value="P:DNA-templated transcription elongation"/>
    <property type="evidence" value="ECO:0007669"/>
    <property type="project" value="TreeGrafter"/>
</dbReference>
<evidence type="ECO:0000259" key="6">
    <source>
        <dbReference type="Pfam" id="PF03449"/>
    </source>
</evidence>
<evidence type="ECO:0000259" key="5">
    <source>
        <dbReference type="Pfam" id="PF01272"/>
    </source>
</evidence>
<proteinExistence type="inferred from homology"/>
<dbReference type="Pfam" id="PF03449">
    <property type="entry name" value="GreA_GreB_N"/>
    <property type="match status" value="1"/>
</dbReference>
<evidence type="ECO:0000256" key="4">
    <source>
        <dbReference type="HAMAP-Rule" id="MF_00930"/>
    </source>
</evidence>
<dbReference type="AlphaFoldDB" id="A0A377XP03"/>
<dbReference type="InterPro" id="IPR001437">
    <property type="entry name" value="Tscrpt_elong_fac_GreA/B_C"/>
</dbReference>
<dbReference type="FunFam" id="1.10.287.180:FF:000001">
    <property type="entry name" value="Transcription elongation factor GreA"/>
    <property type="match status" value="1"/>
</dbReference>
<dbReference type="InterPro" id="IPR023459">
    <property type="entry name" value="Tscrpt_elong_fac_GreA/B_fam"/>
</dbReference>
<dbReference type="NCBIfam" id="NF002506">
    <property type="entry name" value="PRK01885.1"/>
    <property type="match status" value="1"/>
</dbReference>
<keyword evidence="2 4" id="KW-0238">DNA-binding</keyword>
<dbReference type="PANTHER" id="PTHR30437">
    <property type="entry name" value="TRANSCRIPTION ELONGATION FACTOR GREA"/>
    <property type="match status" value="1"/>
</dbReference>
<dbReference type="SUPFAM" id="SSF46557">
    <property type="entry name" value="GreA transcript cleavage protein, N-terminal domain"/>
    <property type="match status" value="1"/>
</dbReference>
<dbReference type="InterPro" id="IPR022691">
    <property type="entry name" value="Tscrpt_elong_fac_GreA/B_N"/>
</dbReference>
<evidence type="ECO:0000313" key="8">
    <source>
        <dbReference type="Proteomes" id="UP000254340"/>
    </source>
</evidence>
<gene>
    <name evidence="4 7" type="primary">greB</name>
    <name evidence="7" type="ORF">NCTC5047_04627</name>
</gene>
<dbReference type="InterPro" id="IPR036805">
    <property type="entry name" value="Tscrpt_elong_fac_GreA/B_N_sf"/>
</dbReference>
<dbReference type="Proteomes" id="UP000254340">
    <property type="component" value="Unassembled WGS sequence"/>
</dbReference>
<dbReference type="GO" id="GO:0003677">
    <property type="term" value="F:DNA binding"/>
    <property type="evidence" value="ECO:0007669"/>
    <property type="project" value="UniProtKB-UniRule"/>
</dbReference>
<dbReference type="HAMAP" id="MF_00930">
    <property type="entry name" value="GreB"/>
    <property type="match status" value="1"/>
</dbReference>
<dbReference type="EMBL" id="UGLH01000006">
    <property type="protein sequence ID" value="STT83611.1"/>
    <property type="molecule type" value="Genomic_DNA"/>
</dbReference>
<name>A0A377XP03_KLEPN</name>
<keyword evidence="7" id="KW-0251">Elongation factor</keyword>
<dbReference type="GO" id="GO:0003746">
    <property type="term" value="F:translation elongation factor activity"/>
    <property type="evidence" value="ECO:0007669"/>
    <property type="project" value="UniProtKB-KW"/>
</dbReference>
<protein>
    <recommendedName>
        <fullName evidence="4">Transcription elongation factor GreB</fullName>
    </recommendedName>
    <alternativeName>
        <fullName evidence="4">Transcript cleavage factor GreB</fullName>
    </alternativeName>
</protein>
<evidence type="ECO:0000313" key="7">
    <source>
        <dbReference type="EMBL" id="STT83611.1"/>
    </source>
</evidence>